<dbReference type="EMBL" id="WUBI01000003">
    <property type="protein sequence ID" value="MWV45654.1"/>
    <property type="molecule type" value="Genomic_DNA"/>
</dbReference>
<feature type="transmembrane region" description="Helical" evidence="1">
    <location>
        <begin position="301"/>
        <end position="320"/>
    </location>
</feature>
<keyword evidence="3" id="KW-1185">Reference proteome</keyword>
<gene>
    <name evidence="2" type="ORF">GRF59_18740</name>
</gene>
<comment type="caution">
    <text evidence="2">The sequence shown here is derived from an EMBL/GenBank/DDBJ whole genome shotgun (WGS) entry which is preliminary data.</text>
</comment>
<keyword evidence="1" id="KW-0812">Transmembrane</keyword>
<proteinExistence type="predicted"/>
<reference evidence="2 3" key="1">
    <citation type="submission" date="2019-12" db="EMBL/GenBank/DDBJ databases">
        <title>Paenibacillus sp. nov., an endophytic bacterium isolated from the stem of Dendrobium.</title>
        <authorList>
            <person name="Zhao R."/>
        </authorList>
    </citation>
    <scope>NUCLEOTIDE SEQUENCE [LARGE SCALE GENOMIC DNA]</scope>
    <source>
        <strain evidence="2 3">HJL G12</strain>
    </source>
</reference>
<keyword evidence="1" id="KW-0472">Membrane</keyword>
<dbReference type="RefSeq" id="WP_160499259.1">
    <property type="nucleotide sequence ID" value="NZ_WUBI01000003.1"/>
</dbReference>
<evidence type="ECO:0000256" key="1">
    <source>
        <dbReference type="SAM" id="Phobius"/>
    </source>
</evidence>
<sequence length="366" mass="42569">MRLRTISCFLYDSEAAALLIQSLIRYIHAGSLKNVILQKGWAHGFHIKTIIPLSETDEGLEQTIRRTAERYAKERSTEEYEKYEQMLHKLARMEAYSGDYLPLYRDGEVIVEEVDQLTSGNPLCSARINYGIELLKSQLFTDIYEEWKRLSEDKQNVECAKMFLITGSGSPGGLQVGYLSLRSNFEYFKTQLDEMKMEAAVERKIRDALMSRTQVEKQFITEGVQKFSKGQYEREFMFERLGIFIRSLTSMLGQAYDDGELKEEKLAHGDDFFERHDQVSDFHQTFYSNPQFLQHYHDRGFIVYRFVASALYSLMPMLGISPLRRQRITGLVAECVECGFDMDWQDAYRNLEMKMAGESDHGKLVH</sequence>
<accession>A0A7X3IKL0</accession>
<organism evidence="2 3">
    <name type="scientific">Paenibacillus dendrobii</name>
    <dbReference type="NCBI Taxonomy" id="2691084"/>
    <lineage>
        <taxon>Bacteria</taxon>
        <taxon>Bacillati</taxon>
        <taxon>Bacillota</taxon>
        <taxon>Bacilli</taxon>
        <taxon>Bacillales</taxon>
        <taxon>Paenibacillaceae</taxon>
        <taxon>Paenibacillus</taxon>
    </lineage>
</organism>
<name>A0A7X3IKL0_9BACL</name>
<evidence type="ECO:0000313" key="3">
    <source>
        <dbReference type="Proteomes" id="UP000460318"/>
    </source>
</evidence>
<protein>
    <submittedName>
        <fullName evidence="2">Uncharacterized protein</fullName>
    </submittedName>
</protein>
<evidence type="ECO:0000313" key="2">
    <source>
        <dbReference type="EMBL" id="MWV45654.1"/>
    </source>
</evidence>
<dbReference type="AlphaFoldDB" id="A0A7X3IKL0"/>
<keyword evidence="1" id="KW-1133">Transmembrane helix</keyword>
<dbReference type="Proteomes" id="UP000460318">
    <property type="component" value="Unassembled WGS sequence"/>
</dbReference>